<keyword evidence="1" id="KW-0812">Transmembrane</keyword>
<keyword evidence="1" id="KW-0472">Membrane</keyword>
<sequence length="168" mass="19304">MTSEFLGFVGVAVLIVGVFFLLYNYFLNRHFDFAKVKSQQEIAFPLRLQAYERLALFLERIKPENIFTRLNYNDLTVEDLQGAVIPEIKKELNHNIAQQIYIEPAIWDKIVMAANTTASDLNQQILAHKNLGNSRDVVLQILKNQELLCSQTINSVLGDLKADIQKYF</sequence>
<accession>A0AAE3KTG6</accession>
<keyword evidence="3" id="KW-1185">Reference proteome</keyword>
<dbReference type="AlphaFoldDB" id="A0AAE3KTG6"/>
<evidence type="ECO:0000313" key="3">
    <source>
        <dbReference type="Proteomes" id="UP001204144"/>
    </source>
</evidence>
<comment type="caution">
    <text evidence="2">The sequence shown here is derived from an EMBL/GenBank/DDBJ whole genome shotgun (WGS) entry which is preliminary data.</text>
</comment>
<organism evidence="2 3">
    <name type="scientific">Lacihabitans soyangensis</name>
    <dbReference type="NCBI Taxonomy" id="869394"/>
    <lineage>
        <taxon>Bacteria</taxon>
        <taxon>Pseudomonadati</taxon>
        <taxon>Bacteroidota</taxon>
        <taxon>Cytophagia</taxon>
        <taxon>Cytophagales</taxon>
        <taxon>Leadbetterellaceae</taxon>
        <taxon>Lacihabitans</taxon>
    </lineage>
</organism>
<protein>
    <submittedName>
        <fullName evidence="2">Uncharacterized protein</fullName>
    </submittedName>
</protein>
<evidence type="ECO:0000313" key="2">
    <source>
        <dbReference type="EMBL" id="MCP9764392.1"/>
    </source>
</evidence>
<feature type="transmembrane region" description="Helical" evidence="1">
    <location>
        <begin position="6"/>
        <end position="27"/>
    </location>
</feature>
<name>A0AAE3KTG6_9BACT</name>
<dbReference type="InterPro" id="IPR057695">
    <property type="entry name" value="DUF7935"/>
</dbReference>
<dbReference type="EMBL" id="RJUF01000173">
    <property type="protein sequence ID" value="MCP9764392.1"/>
    <property type="molecule type" value="Genomic_DNA"/>
</dbReference>
<dbReference type="RefSeq" id="WP_255038081.1">
    <property type="nucleotide sequence ID" value="NZ_RJUF01000173.1"/>
</dbReference>
<dbReference type="Proteomes" id="UP001204144">
    <property type="component" value="Unassembled WGS sequence"/>
</dbReference>
<gene>
    <name evidence="2" type="ORF">EGI31_15715</name>
</gene>
<evidence type="ECO:0000256" key="1">
    <source>
        <dbReference type="SAM" id="Phobius"/>
    </source>
</evidence>
<keyword evidence="1" id="KW-1133">Transmembrane helix</keyword>
<dbReference type="Pfam" id="PF25589">
    <property type="entry name" value="DUF7935"/>
    <property type="match status" value="1"/>
</dbReference>
<proteinExistence type="predicted"/>
<reference evidence="2 3" key="1">
    <citation type="submission" date="2018-11" db="EMBL/GenBank/DDBJ databases">
        <title>Novel bacteria species description.</title>
        <authorList>
            <person name="Han J.-H."/>
        </authorList>
    </citation>
    <scope>NUCLEOTIDE SEQUENCE [LARGE SCALE GENOMIC DNA]</scope>
    <source>
        <strain evidence="2 3">KCTC23259</strain>
    </source>
</reference>